<feature type="region of interest" description="Disordered" evidence="1">
    <location>
        <begin position="66"/>
        <end position="87"/>
    </location>
</feature>
<organism evidence="3 4">
    <name type="scientific">Riccia fluitans</name>
    <dbReference type="NCBI Taxonomy" id="41844"/>
    <lineage>
        <taxon>Eukaryota</taxon>
        <taxon>Viridiplantae</taxon>
        <taxon>Streptophyta</taxon>
        <taxon>Embryophyta</taxon>
        <taxon>Marchantiophyta</taxon>
        <taxon>Marchantiopsida</taxon>
        <taxon>Marchantiidae</taxon>
        <taxon>Marchantiales</taxon>
        <taxon>Ricciaceae</taxon>
        <taxon>Riccia</taxon>
    </lineage>
</organism>
<accession>A0ABD1XEP6</accession>
<sequence>MKLTYMTLSCLLGELGQSVTLVLEHAPNTSSSSVVRQLLVSDTTLRQISRDCAAQLIDFKSLSATESEGDAGIDFSKSGGQSSNFLP</sequence>
<feature type="signal peptide" evidence="2">
    <location>
        <begin position="1"/>
        <end position="18"/>
    </location>
</feature>
<feature type="compositionally biased region" description="Polar residues" evidence="1">
    <location>
        <begin position="78"/>
        <end position="87"/>
    </location>
</feature>
<dbReference type="AlphaFoldDB" id="A0ABD1XEP6"/>
<evidence type="ECO:0000313" key="4">
    <source>
        <dbReference type="Proteomes" id="UP001605036"/>
    </source>
</evidence>
<reference evidence="3 4" key="1">
    <citation type="submission" date="2024-09" db="EMBL/GenBank/DDBJ databases">
        <title>Chromosome-scale assembly of Riccia fluitans.</title>
        <authorList>
            <person name="Paukszto L."/>
            <person name="Sawicki J."/>
            <person name="Karawczyk K."/>
            <person name="Piernik-Szablinska J."/>
            <person name="Szczecinska M."/>
            <person name="Mazdziarz M."/>
        </authorList>
    </citation>
    <scope>NUCLEOTIDE SEQUENCE [LARGE SCALE GENOMIC DNA]</scope>
    <source>
        <strain evidence="3">Rf_01</strain>
        <tissue evidence="3">Aerial parts of the thallus</tissue>
    </source>
</reference>
<proteinExistence type="predicted"/>
<evidence type="ECO:0000256" key="1">
    <source>
        <dbReference type="SAM" id="MobiDB-lite"/>
    </source>
</evidence>
<keyword evidence="2" id="KW-0732">Signal</keyword>
<dbReference type="EMBL" id="JBHFFA010000008">
    <property type="protein sequence ID" value="KAL2607412.1"/>
    <property type="molecule type" value="Genomic_DNA"/>
</dbReference>
<comment type="caution">
    <text evidence="3">The sequence shown here is derived from an EMBL/GenBank/DDBJ whole genome shotgun (WGS) entry which is preliminary data.</text>
</comment>
<evidence type="ECO:0000313" key="3">
    <source>
        <dbReference type="EMBL" id="KAL2607412.1"/>
    </source>
</evidence>
<gene>
    <name evidence="3" type="ORF">R1flu_025985</name>
</gene>
<feature type="chain" id="PRO_5044816574" evidence="2">
    <location>
        <begin position="19"/>
        <end position="87"/>
    </location>
</feature>
<protein>
    <submittedName>
        <fullName evidence="3">Uncharacterized protein</fullName>
    </submittedName>
</protein>
<dbReference type="Proteomes" id="UP001605036">
    <property type="component" value="Unassembled WGS sequence"/>
</dbReference>
<evidence type="ECO:0000256" key="2">
    <source>
        <dbReference type="SAM" id="SignalP"/>
    </source>
</evidence>
<name>A0ABD1XEP6_9MARC</name>
<keyword evidence="4" id="KW-1185">Reference proteome</keyword>